<dbReference type="EMBL" id="AP024525">
    <property type="protein sequence ID" value="BCT76948.1"/>
    <property type="molecule type" value="Genomic_DNA"/>
</dbReference>
<evidence type="ECO:0000313" key="2">
    <source>
        <dbReference type="Proteomes" id="UP001319861"/>
    </source>
</evidence>
<dbReference type="RefSeq" id="WP_229229705.1">
    <property type="nucleotide sequence ID" value="NZ_AP024525.1"/>
</dbReference>
<name>A0ABN6FJJ4_SINCY</name>
<keyword evidence="2" id="KW-1185">Reference proteome</keyword>
<reference evidence="1 2" key="1">
    <citation type="journal article" date="2021" name="J. Biosci. Bioeng.">
        <title>Identification and characterization of a chc gene cluster responsible for the aromatization pathway of cyclohexanecarboxylate degradation in Sinomonas cyclohexanicum ATCC 51369.</title>
        <authorList>
            <person name="Yamamoto T."/>
            <person name="Hasegawa Y."/>
            <person name="Lau P.C.K."/>
            <person name="Iwaki H."/>
        </authorList>
    </citation>
    <scope>NUCLEOTIDE SEQUENCE [LARGE SCALE GENOMIC DNA]</scope>
    <source>
        <strain evidence="1 2">ATCC 51369</strain>
    </source>
</reference>
<dbReference type="Proteomes" id="UP001319861">
    <property type="component" value="Chromosome"/>
</dbReference>
<evidence type="ECO:0000313" key="1">
    <source>
        <dbReference type="EMBL" id="BCT76948.1"/>
    </source>
</evidence>
<proteinExistence type="predicted"/>
<organism evidence="1 2">
    <name type="scientific">Sinomonas cyclohexanicum</name>
    <name type="common">Corynebacterium cyclohexanicum</name>
    <dbReference type="NCBI Taxonomy" id="322009"/>
    <lineage>
        <taxon>Bacteria</taxon>
        <taxon>Bacillati</taxon>
        <taxon>Actinomycetota</taxon>
        <taxon>Actinomycetes</taxon>
        <taxon>Micrococcales</taxon>
        <taxon>Micrococcaceae</taxon>
        <taxon>Sinomonas</taxon>
    </lineage>
</organism>
<sequence>MESKETVRVLICSECGERIELPATITERDGGKHTRINIDVRPIELHFSDNH</sequence>
<accession>A0ABN6FJJ4</accession>
<gene>
    <name evidence="1" type="ORF">SCMU_27900</name>
</gene>
<protein>
    <submittedName>
        <fullName evidence="1">Uncharacterized protein</fullName>
    </submittedName>
</protein>